<dbReference type="STRING" id="745368.SAMN02745178_01260"/>
<dbReference type="EMBL" id="FUYF01000005">
    <property type="protein sequence ID" value="SKA83021.1"/>
    <property type="molecule type" value="Genomic_DNA"/>
</dbReference>
<dbReference type="InterPro" id="IPR052734">
    <property type="entry name" value="Nod_factor_acetyltransferase"/>
</dbReference>
<feature type="transmembrane region" description="Helical" evidence="1">
    <location>
        <begin position="297"/>
        <end position="317"/>
    </location>
</feature>
<evidence type="ECO:0000256" key="1">
    <source>
        <dbReference type="SAM" id="Phobius"/>
    </source>
</evidence>
<sequence>MPQRRDYIDELKGLGILLVVLGHFIEQYRMGYSFVSASFFCIYAFHMALFCICSGLVARFNPRKLVTQQLWLYLVGQTLMLAFRAAVLRENFAETGGLLAAWLLPWRHIWYLYALIFWHLTLPVLCRLRDRLGLAGSCLGMALAVGLALTAGLVDWPFTLVRVFAFYPFYACGVLLRPQLDRLAAFAAEHRPVRLVAAAGLVLGYGVYFLWVLRADPIMDHSAELFHDVSYAGGDRVQYRVVFYLVGIATTAALTVLASRRHLLAGLGRHTLAIYLLHLPVQALLVELGLYDLMRGKATIVVVLWSVLLAAVTLAVLNLSPVQRACDAVANCWYKRK</sequence>
<dbReference type="PANTHER" id="PTHR37312">
    <property type="entry name" value="MEMBRANE-BOUND ACYLTRANSFERASE YKRP-RELATED"/>
    <property type="match status" value="1"/>
</dbReference>
<organism evidence="3 4">
    <name type="scientific">Gemmiger formicilis</name>
    <dbReference type="NCBI Taxonomy" id="745368"/>
    <lineage>
        <taxon>Bacteria</taxon>
        <taxon>Bacillati</taxon>
        <taxon>Bacillota</taxon>
        <taxon>Clostridia</taxon>
        <taxon>Eubacteriales</taxon>
        <taxon>Gemmiger</taxon>
    </lineage>
</organism>
<dbReference type="GO" id="GO:0016747">
    <property type="term" value="F:acyltransferase activity, transferring groups other than amino-acyl groups"/>
    <property type="evidence" value="ECO:0007669"/>
    <property type="project" value="InterPro"/>
</dbReference>
<feature type="transmembrane region" description="Helical" evidence="1">
    <location>
        <begin position="192"/>
        <end position="211"/>
    </location>
</feature>
<keyword evidence="1" id="KW-0812">Transmembrane</keyword>
<gene>
    <name evidence="3" type="ORF">SAMN02745178_01260</name>
</gene>
<feature type="transmembrane region" description="Helical" evidence="1">
    <location>
        <begin position="37"/>
        <end position="58"/>
    </location>
</feature>
<dbReference type="Pfam" id="PF01757">
    <property type="entry name" value="Acyl_transf_3"/>
    <property type="match status" value="1"/>
</dbReference>
<name>A0A1T4X2D1_9FIRM</name>
<evidence type="ECO:0000259" key="2">
    <source>
        <dbReference type="Pfam" id="PF01757"/>
    </source>
</evidence>
<dbReference type="OrthoDB" id="6623990at2"/>
<feature type="transmembrane region" description="Helical" evidence="1">
    <location>
        <begin position="132"/>
        <end position="154"/>
    </location>
</feature>
<dbReference type="Proteomes" id="UP000190286">
    <property type="component" value="Unassembled WGS sequence"/>
</dbReference>
<feature type="transmembrane region" description="Helical" evidence="1">
    <location>
        <begin position="160"/>
        <end position="180"/>
    </location>
</feature>
<keyword evidence="1" id="KW-0472">Membrane</keyword>
<proteinExistence type="predicted"/>
<dbReference type="GeneID" id="93337736"/>
<protein>
    <submittedName>
        <fullName evidence="3">Fucose 4-O-acetylase</fullName>
    </submittedName>
</protein>
<keyword evidence="1" id="KW-1133">Transmembrane helix</keyword>
<feature type="transmembrane region" description="Helical" evidence="1">
    <location>
        <begin position="108"/>
        <end position="125"/>
    </location>
</feature>
<feature type="transmembrane region" description="Helical" evidence="1">
    <location>
        <begin position="241"/>
        <end position="260"/>
    </location>
</feature>
<feature type="domain" description="Acyltransferase 3" evidence="2">
    <location>
        <begin position="6"/>
        <end position="314"/>
    </location>
</feature>
<dbReference type="AlphaFoldDB" id="A0A1T4X2D1"/>
<dbReference type="RefSeq" id="WP_078784223.1">
    <property type="nucleotide sequence ID" value="NZ_FUYF01000005.1"/>
</dbReference>
<reference evidence="3 4" key="1">
    <citation type="submission" date="2017-02" db="EMBL/GenBank/DDBJ databases">
        <authorList>
            <person name="Peterson S.W."/>
        </authorList>
    </citation>
    <scope>NUCLEOTIDE SEQUENCE [LARGE SCALE GENOMIC DNA]</scope>
    <source>
        <strain evidence="3 4">ATCC 27749</strain>
    </source>
</reference>
<feature type="transmembrane region" description="Helical" evidence="1">
    <location>
        <begin position="272"/>
        <end position="291"/>
    </location>
</feature>
<feature type="transmembrane region" description="Helical" evidence="1">
    <location>
        <begin position="70"/>
        <end position="88"/>
    </location>
</feature>
<keyword evidence="4" id="KW-1185">Reference proteome</keyword>
<evidence type="ECO:0000313" key="3">
    <source>
        <dbReference type="EMBL" id="SKA83021.1"/>
    </source>
</evidence>
<dbReference type="InterPro" id="IPR002656">
    <property type="entry name" value="Acyl_transf_3_dom"/>
</dbReference>
<feature type="transmembrane region" description="Helical" evidence="1">
    <location>
        <begin position="7"/>
        <end position="25"/>
    </location>
</feature>
<dbReference type="PANTHER" id="PTHR37312:SF1">
    <property type="entry name" value="MEMBRANE-BOUND ACYLTRANSFERASE YKRP-RELATED"/>
    <property type="match status" value="1"/>
</dbReference>
<accession>A0A1T4X2D1</accession>
<evidence type="ECO:0000313" key="4">
    <source>
        <dbReference type="Proteomes" id="UP000190286"/>
    </source>
</evidence>